<feature type="compositionally biased region" description="Basic residues" evidence="1">
    <location>
        <begin position="101"/>
        <end position="115"/>
    </location>
</feature>
<feature type="compositionally biased region" description="Low complexity" evidence="1">
    <location>
        <begin position="120"/>
        <end position="129"/>
    </location>
</feature>
<organism evidence="2 3">
    <name type="scientific">Phialemonium thermophilum</name>
    <dbReference type="NCBI Taxonomy" id="223376"/>
    <lineage>
        <taxon>Eukaryota</taxon>
        <taxon>Fungi</taxon>
        <taxon>Dikarya</taxon>
        <taxon>Ascomycota</taxon>
        <taxon>Pezizomycotina</taxon>
        <taxon>Sordariomycetes</taxon>
        <taxon>Sordariomycetidae</taxon>
        <taxon>Cephalothecales</taxon>
        <taxon>Cephalothecaceae</taxon>
        <taxon>Phialemonium</taxon>
    </lineage>
</organism>
<gene>
    <name evidence="2" type="ORF">VTK73DRAFT_4745</name>
</gene>
<evidence type="ECO:0000256" key="1">
    <source>
        <dbReference type="SAM" id="MobiDB-lite"/>
    </source>
</evidence>
<feature type="compositionally biased region" description="Low complexity" evidence="1">
    <location>
        <begin position="82"/>
        <end position="99"/>
    </location>
</feature>
<feature type="region of interest" description="Disordered" evidence="1">
    <location>
        <begin position="62"/>
        <end position="129"/>
    </location>
</feature>
<comment type="caution">
    <text evidence="2">The sequence shown here is derived from an EMBL/GenBank/DDBJ whole genome shotgun (WGS) entry which is preliminary data.</text>
</comment>
<name>A0ABR3V6R7_9PEZI</name>
<sequence length="129" mass="14027">MFVVSRSIKFVITVLVCPPCSTREARACALFSPSHRHAPTARPSAAPPFACRRRRRAAALVLLQPPDPLHHPAGPGSPPPSARSGPPSRRRASWCQCPPRRCPRRPSSRARRSRCWTRTAAAPAEAAAP</sequence>
<keyword evidence="3" id="KW-1185">Reference proteome</keyword>
<protein>
    <submittedName>
        <fullName evidence="2">Uncharacterized protein</fullName>
    </submittedName>
</protein>
<proteinExistence type="predicted"/>
<evidence type="ECO:0000313" key="2">
    <source>
        <dbReference type="EMBL" id="KAL1837272.1"/>
    </source>
</evidence>
<evidence type="ECO:0000313" key="3">
    <source>
        <dbReference type="Proteomes" id="UP001586593"/>
    </source>
</evidence>
<dbReference type="Proteomes" id="UP001586593">
    <property type="component" value="Unassembled WGS sequence"/>
</dbReference>
<dbReference type="EMBL" id="JAZHXJ010002678">
    <property type="protein sequence ID" value="KAL1837272.1"/>
    <property type="molecule type" value="Genomic_DNA"/>
</dbReference>
<reference evidence="2 3" key="1">
    <citation type="journal article" date="2024" name="Commun. Biol.">
        <title>Comparative genomic analysis of thermophilic fungi reveals convergent evolutionary adaptations and gene losses.</title>
        <authorList>
            <person name="Steindorff A.S."/>
            <person name="Aguilar-Pontes M.V."/>
            <person name="Robinson A.J."/>
            <person name="Andreopoulos B."/>
            <person name="LaButti K."/>
            <person name="Kuo A."/>
            <person name="Mondo S."/>
            <person name="Riley R."/>
            <person name="Otillar R."/>
            <person name="Haridas S."/>
            <person name="Lipzen A."/>
            <person name="Grimwood J."/>
            <person name="Schmutz J."/>
            <person name="Clum A."/>
            <person name="Reid I.D."/>
            <person name="Moisan M.C."/>
            <person name="Butler G."/>
            <person name="Nguyen T.T.M."/>
            <person name="Dewar K."/>
            <person name="Conant G."/>
            <person name="Drula E."/>
            <person name="Henrissat B."/>
            <person name="Hansel C."/>
            <person name="Singer S."/>
            <person name="Hutchinson M.I."/>
            <person name="de Vries R.P."/>
            <person name="Natvig D.O."/>
            <person name="Powell A.J."/>
            <person name="Tsang A."/>
            <person name="Grigoriev I.V."/>
        </authorList>
    </citation>
    <scope>NUCLEOTIDE SEQUENCE [LARGE SCALE GENOMIC DNA]</scope>
    <source>
        <strain evidence="2 3">ATCC 24622</strain>
    </source>
</reference>
<accession>A0ABR3V6R7</accession>